<feature type="domain" description="FecR N-terminal" evidence="3">
    <location>
        <begin position="19"/>
        <end position="58"/>
    </location>
</feature>
<keyword evidence="1" id="KW-0472">Membrane</keyword>
<gene>
    <name evidence="4" type="ORF">DX908_04495</name>
</gene>
<evidence type="ECO:0000313" key="4">
    <source>
        <dbReference type="EMBL" id="RFB04602.1"/>
    </source>
</evidence>
<dbReference type="Pfam" id="PF16220">
    <property type="entry name" value="DUF4880"/>
    <property type="match status" value="1"/>
</dbReference>
<keyword evidence="5" id="KW-1185">Reference proteome</keyword>
<keyword evidence="1" id="KW-0812">Transmembrane</keyword>
<evidence type="ECO:0000259" key="2">
    <source>
        <dbReference type="Pfam" id="PF04773"/>
    </source>
</evidence>
<evidence type="ECO:0000259" key="3">
    <source>
        <dbReference type="Pfam" id="PF16220"/>
    </source>
</evidence>
<proteinExistence type="predicted"/>
<dbReference type="InterPro" id="IPR006860">
    <property type="entry name" value="FecR"/>
</dbReference>
<feature type="transmembrane region" description="Helical" evidence="1">
    <location>
        <begin position="93"/>
        <end position="114"/>
    </location>
</feature>
<name>A0A371RGP2_9PROT</name>
<accession>A0A371RGP2</accession>
<dbReference type="EMBL" id="QUQO01000001">
    <property type="protein sequence ID" value="RFB04602.1"/>
    <property type="molecule type" value="Genomic_DNA"/>
</dbReference>
<dbReference type="Gene3D" id="3.55.50.30">
    <property type="match status" value="1"/>
</dbReference>
<dbReference type="InterPro" id="IPR032623">
    <property type="entry name" value="FecR_N"/>
</dbReference>
<dbReference type="Gene3D" id="2.60.120.1440">
    <property type="match status" value="1"/>
</dbReference>
<dbReference type="InterPro" id="IPR012373">
    <property type="entry name" value="Ferrdict_sens_TM"/>
</dbReference>
<reference evidence="4 5" key="1">
    <citation type="submission" date="2018-08" db="EMBL/GenBank/DDBJ databases">
        <title>Parvularcula sp. SM1705, isolated from surface water of the South Sea China.</title>
        <authorList>
            <person name="Sun L."/>
        </authorList>
    </citation>
    <scope>NUCLEOTIDE SEQUENCE [LARGE SCALE GENOMIC DNA]</scope>
    <source>
        <strain evidence="4 5">SM1705</strain>
    </source>
</reference>
<evidence type="ECO:0000256" key="1">
    <source>
        <dbReference type="SAM" id="Phobius"/>
    </source>
</evidence>
<keyword evidence="1" id="KW-1133">Transmembrane helix</keyword>
<dbReference type="InParanoid" id="A0A371RGP2"/>
<feature type="domain" description="FecR protein" evidence="2">
    <location>
        <begin position="125"/>
        <end position="215"/>
    </location>
</feature>
<protein>
    <submittedName>
        <fullName evidence="4">DUF4974 domain-containing protein</fullName>
    </submittedName>
</protein>
<dbReference type="Pfam" id="PF04773">
    <property type="entry name" value="FecR"/>
    <property type="match status" value="1"/>
</dbReference>
<sequence>MGHMSKSNLNMTKTDQIEEQAVTWMARNLSGNISPEEKHRFSEWMKIPEHAAAYEAITHVAASVDELSEDLLAEHFEAELNELEAASRPRRSFVPAFAAMAASLVAAAGIWSFFLDQPEYLESHYATLVGEREAVPLVDGSTITLNTSTAIDVSYDDRERRVAMAQGEAYFSVASEPDREFSVLTDHGRITVTGTSFNVRTSNGETTVSVVSGAVDVLPAGGDHVTLLAGEAVSFGPEREGAIKTHYDATRVLSWRSGRAIFEETPLVEVTDELNRYFPVPLVLAPGVMMDAPVTGEFDLSDPTTAIRGLSVAMSLDVTQDDGRIVLAPAEDEE</sequence>
<dbReference type="FunCoup" id="A0A371RGP2">
    <property type="interactions" value="85"/>
</dbReference>
<dbReference type="GO" id="GO:0016989">
    <property type="term" value="F:sigma factor antagonist activity"/>
    <property type="evidence" value="ECO:0007669"/>
    <property type="project" value="TreeGrafter"/>
</dbReference>
<evidence type="ECO:0000313" key="5">
    <source>
        <dbReference type="Proteomes" id="UP000264589"/>
    </source>
</evidence>
<dbReference type="AlphaFoldDB" id="A0A371RGP2"/>
<comment type="caution">
    <text evidence="4">The sequence shown here is derived from an EMBL/GenBank/DDBJ whole genome shotgun (WGS) entry which is preliminary data.</text>
</comment>
<dbReference type="Proteomes" id="UP000264589">
    <property type="component" value="Unassembled WGS sequence"/>
</dbReference>
<dbReference type="PANTHER" id="PTHR30273">
    <property type="entry name" value="PERIPLASMIC SIGNAL SENSOR AND SIGMA FACTOR ACTIVATOR FECR-RELATED"/>
    <property type="match status" value="1"/>
</dbReference>
<dbReference type="PIRSF" id="PIRSF018266">
    <property type="entry name" value="FecR"/>
    <property type="match status" value="1"/>
</dbReference>
<organism evidence="4 5">
    <name type="scientific">Parvularcula marina</name>
    <dbReference type="NCBI Taxonomy" id="2292771"/>
    <lineage>
        <taxon>Bacteria</taxon>
        <taxon>Pseudomonadati</taxon>
        <taxon>Pseudomonadota</taxon>
        <taxon>Alphaproteobacteria</taxon>
        <taxon>Parvularculales</taxon>
        <taxon>Parvularculaceae</taxon>
        <taxon>Parvularcula</taxon>
    </lineage>
</organism>
<dbReference type="PANTHER" id="PTHR30273:SF2">
    <property type="entry name" value="PROTEIN FECR"/>
    <property type="match status" value="1"/>
</dbReference>